<evidence type="ECO:0000259" key="1">
    <source>
        <dbReference type="Pfam" id="PF13521"/>
    </source>
</evidence>
<dbReference type="InterPro" id="IPR038727">
    <property type="entry name" value="NadR/Ttd14_AAA_dom"/>
</dbReference>
<dbReference type="Proteomes" id="UP000663923">
    <property type="component" value="Chromosome"/>
</dbReference>
<name>A0ABX7TBD2_9SPHN</name>
<dbReference type="Pfam" id="PF13521">
    <property type="entry name" value="AAA_28"/>
    <property type="match status" value="1"/>
</dbReference>
<feature type="domain" description="NadR/Ttd14 AAA" evidence="1">
    <location>
        <begin position="5"/>
        <end position="166"/>
    </location>
</feature>
<organism evidence="2 3">
    <name type="scientific">Parasphingorhabdus cellanae</name>
    <dbReference type="NCBI Taxonomy" id="2806553"/>
    <lineage>
        <taxon>Bacteria</taxon>
        <taxon>Pseudomonadati</taxon>
        <taxon>Pseudomonadota</taxon>
        <taxon>Alphaproteobacteria</taxon>
        <taxon>Sphingomonadales</taxon>
        <taxon>Sphingomonadaceae</taxon>
        <taxon>Parasphingorhabdus</taxon>
    </lineage>
</organism>
<gene>
    <name evidence="2" type="ORF">J4G78_07345</name>
</gene>
<dbReference type="InterPro" id="IPR027417">
    <property type="entry name" value="P-loop_NTPase"/>
</dbReference>
<keyword evidence="3" id="KW-1185">Reference proteome</keyword>
<proteinExistence type="predicted"/>
<evidence type="ECO:0000313" key="3">
    <source>
        <dbReference type="Proteomes" id="UP000663923"/>
    </source>
</evidence>
<protein>
    <submittedName>
        <fullName evidence="2">AAA family ATPase</fullName>
    </submittedName>
</protein>
<dbReference type="Gene3D" id="3.40.50.300">
    <property type="entry name" value="P-loop containing nucleotide triphosphate hydrolases"/>
    <property type="match status" value="1"/>
</dbReference>
<reference evidence="2 3" key="1">
    <citation type="submission" date="2021-03" db="EMBL/GenBank/DDBJ databases">
        <title>Complete genome of Parasphingorhabdus_sp.JHSY0214.</title>
        <authorList>
            <person name="Yoo J.H."/>
            <person name="Bae J.W."/>
        </authorList>
    </citation>
    <scope>NUCLEOTIDE SEQUENCE [LARGE SCALE GENOMIC DNA]</scope>
    <source>
        <strain evidence="2 3">JHSY0214</strain>
    </source>
</reference>
<evidence type="ECO:0000313" key="2">
    <source>
        <dbReference type="EMBL" id="QTD57763.1"/>
    </source>
</evidence>
<accession>A0ABX7TBD2</accession>
<sequence>MNRFVVISGCSGGGKSTLLSELNRRGYQVIEEPGRRIVQEERKSGGNALPWINPKAFARRTIEMALSDRKEVSATDSWVFFDRGLVDAATALEHLTATPVLDELAQHHPYHSQVFLTPPWQEIYSQDTDRKHDFSEATAEYSRLVEAYSLLGYKIFLIPKNNVVERAEFVIRSLET</sequence>
<dbReference type="EMBL" id="CP071794">
    <property type="protein sequence ID" value="QTD57763.1"/>
    <property type="molecule type" value="Genomic_DNA"/>
</dbReference>
<dbReference type="SUPFAM" id="SSF52540">
    <property type="entry name" value="P-loop containing nucleoside triphosphate hydrolases"/>
    <property type="match status" value="1"/>
</dbReference>